<evidence type="ECO:0000313" key="2">
    <source>
        <dbReference type="EMBL" id="QFG74313.1"/>
    </source>
</evidence>
<name>A0A5J6VKC2_9VIRU</name>
<reference evidence="2" key="1">
    <citation type="journal article" date="2019" name="Philos. Trans. R. Soc. Lond., B, Biol. Sci.">
        <title>Targeted metagenomic recovery of four divergent viruses reveals shared and distinctive characteristics of giant viruses of marine eukaryotes.</title>
        <authorList>
            <person name="Needham D.M."/>
            <person name="Poirier C."/>
            <person name="Hehenberger E."/>
            <person name="Jimenez V."/>
            <person name="Swalwell J.E."/>
            <person name="Santoro A.E."/>
            <person name="Worden A.Z."/>
        </authorList>
    </citation>
    <scope>NUCLEOTIDE SEQUENCE</scope>
    <source>
        <strain evidence="2">MPacV-611</strain>
    </source>
</reference>
<dbReference type="InterPro" id="IPR029054">
    <property type="entry name" value="dUTPase-like"/>
</dbReference>
<organism evidence="2">
    <name type="scientific">Megaviridae environmental sample</name>
    <dbReference type="NCBI Taxonomy" id="1737588"/>
    <lineage>
        <taxon>Viruses</taxon>
        <taxon>Varidnaviria</taxon>
        <taxon>Bamfordvirae</taxon>
        <taxon>Nucleocytoviricota</taxon>
        <taxon>Megaviricetes</taxon>
        <taxon>Imitervirales</taxon>
        <taxon>Mimiviridae</taxon>
        <taxon>environmental samples</taxon>
    </lineage>
</organism>
<sequence length="163" mass="18301">MKDLVLYVKLDDMVINNSNFVSIKEYYNNLASSNKISKYQDDSGLDLPAPMDTEGNLYDVKKINFLISCMMVDTKTGETLPYYLYPRSSISKYPLMLANSVGIIDKNYRGNLGAPTRFFAPFVIEKNMKLYQICSSDLTPFKIKLVSELPSTERGANGFGSTG</sequence>
<dbReference type="Gene3D" id="2.70.40.10">
    <property type="match status" value="1"/>
</dbReference>
<protein>
    <recommendedName>
        <fullName evidence="1">dUTPase-like domain-containing protein</fullName>
    </recommendedName>
</protein>
<evidence type="ECO:0000259" key="1">
    <source>
        <dbReference type="Pfam" id="PF00692"/>
    </source>
</evidence>
<dbReference type="Pfam" id="PF00692">
    <property type="entry name" value="dUTPase"/>
    <property type="match status" value="1"/>
</dbReference>
<feature type="domain" description="dUTPase-like" evidence="1">
    <location>
        <begin position="38"/>
        <end position="163"/>
    </location>
</feature>
<dbReference type="SUPFAM" id="SSF51283">
    <property type="entry name" value="dUTPase-like"/>
    <property type="match status" value="1"/>
</dbReference>
<dbReference type="InterPro" id="IPR036157">
    <property type="entry name" value="dUTPase-like_sf"/>
</dbReference>
<dbReference type="EMBL" id="MN448285">
    <property type="protein sequence ID" value="QFG74313.1"/>
    <property type="molecule type" value="Genomic_DNA"/>
</dbReference>
<accession>A0A5J6VKC2</accession>
<proteinExistence type="predicted"/>